<evidence type="ECO:0000313" key="2">
    <source>
        <dbReference type="Proteomes" id="UP000656881"/>
    </source>
</evidence>
<protein>
    <submittedName>
        <fullName evidence="1">Uncharacterized protein</fullName>
    </submittedName>
</protein>
<dbReference type="SUPFAM" id="SSF48239">
    <property type="entry name" value="Terpenoid cyclases/Protein prenyltransferases"/>
    <property type="match status" value="1"/>
</dbReference>
<sequence length="319" mass="34615">MTLHDPAAGHLSGGRDLAAAEAALRSLRHPRVADLTDDDGPRPVLPLADEAWFYEMLLVRFASLCPDDTQGWRDRLDVLLDEACALPTGGSWHVGDAFAQGADAEGADLLGAAMLAHLLRVRRPDAAAAERFVGQALEGCARSLPAADRLSPLYALCLAHNLDEMGEHAMARALPVPVTADEAAAGLTGPVRLLTQAYFHTHAVLFAFGTFRRTTADPRPLRRNLHFLRTHAPTFERYGWADLCAESALCLSLCGARDEDFHRLVATLRRLQRPEGDWNHPRIDARQARHSTMLAALALLESARTSAAAPHAVVTAERG</sequence>
<dbReference type="RefSeq" id="WP_189174525.1">
    <property type="nucleotide sequence ID" value="NZ_BMNG01000007.1"/>
</dbReference>
<evidence type="ECO:0000313" key="1">
    <source>
        <dbReference type="EMBL" id="GGO45234.1"/>
    </source>
</evidence>
<organism evidence="1 2">
    <name type="scientific">Streptomyces lasiicapitis</name>
    <dbReference type="NCBI Taxonomy" id="1923961"/>
    <lineage>
        <taxon>Bacteria</taxon>
        <taxon>Bacillati</taxon>
        <taxon>Actinomycetota</taxon>
        <taxon>Actinomycetes</taxon>
        <taxon>Kitasatosporales</taxon>
        <taxon>Streptomycetaceae</taxon>
        <taxon>Streptomyces</taxon>
    </lineage>
</organism>
<dbReference type="EMBL" id="BMNG01000007">
    <property type="protein sequence ID" value="GGO45234.1"/>
    <property type="molecule type" value="Genomic_DNA"/>
</dbReference>
<proteinExistence type="predicted"/>
<dbReference type="Proteomes" id="UP000656881">
    <property type="component" value="Unassembled WGS sequence"/>
</dbReference>
<accession>A0ABQ2M028</accession>
<gene>
    <name evidence="1" type="ORF">GCM10012286_33280</name>
</gene>
<dbReference type="InterPro" id="IPR008930">
    <property type="entry name" value="Terpenoid_cyclase/PrenylTrfase"/>
</dbReference>
<reference evidence="2" key="1">
    <citation type="journal article" date="2019" name="Int. J. Syst. Evol. Microbiol.">
        <title>The Global Catalogue of Microorganisms (GCM) 10K type strain sequencing project: providing services to taxonomists for standard genome sequencing and annotation.</title>
        <authorList>
            <consortium name="The Broad Institute Genomics Platform"/>
            <consortium name="The Broad Institute Genome Sequencing Center for Infectious Disease"/>
            <person name="Wu L."/>
            <person name="Ma J."/>
        </authorList>
    </citation>
    <scope>NUCLEOTIDE SEQUENCE [LARGE SCALE GENOMIC DNA]</scope>
    <source>
        <strain evidence="2">CGMCC 4.7349</strain>
    </source>
</reference>
<keyword evidence="2" id="KW-1185">Reference proteome</keyword>
<name>A0ABQ2M028_9ACTN</name>
<comment type="caution">
    <text evidence="1">The sequence shown here is derived from an EMBL/GenBank/DDBJ whole genome shotgun (WGS) entry which is preliminary data.</text>
</comment>